<protein>
    <submittedName>
        <fullName evidence="3 4">Uncharacterized protein</fullName>
    </submittedName>
</protein>
<reference evidence="5" key="2">
    <citation type="submission" date="2012-11" db="EMBL/GenBank/DDBJ databases">
        <authorList>
            <person name="Kuo A."/>
            <person name="Curtis B.A."/>
            <person name="Tanifuji G."/>
            <person name="Burki F."/>
            <person name="Gruber A."/>
            <person name="Irimia M."/>
            <person name="Maruyama S."/>
            <person name="Arias M.C."/>
            <person name="Ball S.G."/>
            <person name="Gile G.H."/>
            <person name="Hirakawa Y."/>
            <person name="Hopkins J.F."/>
            <person name="Rensing S.A."/>
            <person name="Schmutz J."/>
            <person name="Symeonidi A."/>
            <person name="Elias M."/>
            <person name="Eveleigh R.J."/>
            <person name="Herman E.K."/>
            <person name="Klute M.J."/>
            <person name="Nakayama T."/>
            <person name="Obornik M."/>
            <person name="Reyes-Prieto A."/>
            <person name="Armbrust E.V."/>
            <person name="Aves S.J."/>
            <person name="Beiko R.G."/>
            <person name="Coutinho P."/>
            <person name="Dacks J.B."/>
            <person name="Durnford D.G."/>
            <person name="Fast N.M."/>
            <person name="Green B.R."/>
            <person name="Grisdale C."/>
            <person name="Hempe F."/>
            <person name="Henrissat B."/>
            <person name="Hoppner M.P."/>
            <person name="Ishida K.-I."/>
            <person name="Kim E."/>
            <person name="Koreny L."/>
            <person name="Kroth P.G."/>
            <person name="Liu Y."/>
            <person name="Malik S.-B."/>
            <person name="Maier U.G."/>
            <person name="McRose D."/>
            <person name="Mock T."/>
            <person name="Neilson J.A."/>
            <person name="Onodera N.T."/>
            <person name="Poole A.M."/>
            <person name="Pritham E.J."/>
            <person name="Richards T.A."/>
            <person name="Rocap G."/>
            <person name="Roy S.W."/>
            <person name="Sarai C."/>
            <person name="Schaack S."/>
            <person name="Shirato S."/>
            <person name="Slamovits C.H."/>
            <person name="Spencer D.F."/>
            <person name="Suzuki S."/>
            <person name="Worden A.Z."/>
            <person name="Zauner S."/>
            <person name="Barry K."/>
            <person name="Bell C."/>
            <person name="Bharti A.K."/>
            <person name="Crow J.A."/>
            <person name="Grimwood J."/>
            <person name="Kramer R."/>
            <person name="Lindquist E."/>
            <person name="Lucas S."/>
            <person name="Salamov A."/>
            <person name="McFadden G.I."/>
            <person name="Lane C.E."/>
            <person name="Keeling P.J."/>
            <person name="Gray M.W."/>
            <person name="Grigoriev I.V."/>
            <person name="Archibald J.M."/>
        </authorList>
    </citation>
    <scope>NUCLEOTIDE SEQUENCE</scope>
    <source>
        <strain evidence="5">CCMP2712</strain>
    </source>
</reference>
<evidence type="ECO:0000256" key="1">
    <source>
        <dbReference type="SAM" id="MobiDB-lite"/>
    </source>
</evidence>
<dbReference type="RefSeq" id="XP_005819884.1">
    <property type="nucleotide sequence ID" value="XM_005819827.1"/>
</dbReference>
<dbReference type="EnsemblProtists" id="EKX32904">
    <property type="protein sequence ID" value="EKX32904"/>
    <property type="gene ID" value="GUITHDRAFT_120891"/>
</dbReference>
<name>L1IAH8_GUITC</name>
<dbReference type="GeneID" id="17289643"/>
<dbReference type="Proteomes" id="UP000011087">
    <property type="component" value="Unassembled WGS sequence"/>
</dbReference>
<reference evidence="4" key="3">
    <citation type="submission" date="2015-06" db="UniProtKB">
        <authorList>
            <consortium name="EnsemblProtists"/>
        </authorList>
    </citation>
    <scope>IDENTIFICATION</scope>
</reference>
<gene>
    <name evidence="3" type="ORF">GUITHDRAFT_120891</name>
</gene>
<feature type="signal peptide" evidence="2">
    <location>
        <begin position="1"/>
        <end position="25"/>
    </location>
</feature>
<dbReference type="EMBL" id="JH993165">
    <property type="protein sequence ID" value="EKX32904.1"/>
    <property type="molecule type" value="Genomic_DNA"/>
</dbReference>
<evidence type="ECO:0000313" key="5">
    <source>
        <dbReference type="Proteomes" id="UP000011087"/>
    </source>
</evidence>
<dbReference type="KEGG" id="gtt:GUITHDRAFT_120891"/>
<evidence type="ECO:0000313" key="3">
    <source>
        <dbReference type="EMBL" id="EKX32904.1"/>
    </source>
</evidence>
<evidence type="ECO:0000256" key="2">
    <source>
        <dbReference type="SAM" id="SignalP"/>
    </source>
</evidence>
<organism evidence="3">
    <name type="scientific">Guillardia theta (strain CCMP2712)</name>
    <name type="common">Cryptophyte</name>
    <dbReference type="NCBI Taxonomy" id="905079"/>
    <lineage>
        <taxon>Eukaryota</taxon>
        <taxon>Cryptophyceae</taxon>
        <taxon>Pyrenomonadales</taxon>
        <taxon>Geminigeraceae</taxon>
        <taxon>Guillardia</taxon>
    </lineage>
</organism>
<keyword evidence="5" id="KW-1185">Reference proteome</keyword>
<accession>L1IAH8</accession>
<feature type="chain" id="PRO_5008769778" evidence="2">
    <location>
        <begin position="26"/>
        <end position="439"/>
    </location>
</feature>
<keyword evidence="2" id="KW-0732">Signal</keyword>
<dbReference type="PaxDb" id="55529-EKX32904"/>
<dbReference type="HOGENOM" id="CLU_624774_0_0_1"/>
<reference evidence="3 5" key="1">
    <citation type="journal article" date="2012" name="Nature">
        <title>Algal genomes reveal evolutionary mosaicism and the fate of nucleomorphs.</title>
        <authorList>
            <consortium name="DOE Joint Genome Institute"/>
            <person name="Curtis B.A."/>
            <person name="Tanifuji G."/>
            <person name="Burki F."/>
            <person name="Gruber A."/>
            <person name="Irimia M."/>
            <person name="Maruyama S."/>
            <person name="Arias M.C."/>
            <person name="Ball S.G."/>
            <person name="Gile G.H."/>
            <person name="Hirakawa Y."/>
            <person name="Hopkins J.F."/>
            <person name="Kuo A."/>
            <person name="Rensing S.A."/>
            <person name="Schmutz J."/>
            <person name="Symeonidi A."/>
            <person name="Elias M."/>
            <person name="Eveleigh R.J."/>
            <person name="Herman E.K."/>
            <person name="Klute M.J."/>
            <person name="Nakayama T."/>
            <person name="Obornik M."/>
            <person name="Reyes-Prieto A."/>
            <person name="Armbrust E.V."/>
            <person name="Aves S.J."/>
            <person name="Beiko R.G."/>
            <person name="Coutinho P."/>
            <person name="Dacks J.B."/>
            <person name="Durnford D.G."/>
            <person name="Fast N.M."/>
            <person name="Green B.R."/>
            <person name="Grisdale C.J."/>
            <person name="Hempel F."/>
            <person name="Henrissat B."/>
            <person name="Hoppner M.P."/>
            <person name="Ishida K."/>
            <person name="Kim E."/>
            <person name="Koreny L."/>
            <person name="Kroth P.G."/>
            <person name="Liu Y."/>
            <person name="Malik S.B."/>
            <person name="Maier U.G."/>
            <person name="McRose D."/>
            <person name="Mock T."/>
            <person name="Neilson J.A."/>
            <person name="Onodera N.T."/>
            <person name="Poole A.M."/>
            <person name="Pritham E.J."/>
            <person name="Richards T.A."/>
            <person name="Rocap G."/>
            <person name="Roy S.W."/>
            <person name="Sarai C."/>
            <person name="Schaack S."/>
            <person name="Shirato S."/>
            <person name="Slamovits C.H."/>
            <person name="Spencer D.F."/>
            <person name="Suzuki S."/>
            <person name="Worden A.Z."/>
            <person name="Zauner S."/>
            <person name="Barry K."/>
            <person name="Bell C."/>
            <person name="Bharti A.K."/>
            <person name="Crow J.A."/>
            <person name="Grimwood J."/>
            <person name="Kramer R."/>
            <person name="Lindquist E."/>
            <person name="Lucas S."/>
            <person name="Salamov A."/>
            <person name="McFadden G.I."/>
            <person name="Lane C.E."/>
            <person name="Keeling P.J."/>
            <person name="Gray M.W."/>
            <person name="Grigoriev I.V."/>
            <person name="Archibald J.M."/>
        </authorList>
    </citation>
    <scope>NUCLEOTIDE SEQUENCE</scope>
    <source>
        <strain evidence="3 5">CCMP2712</strain>
    </source>
</reference>
<evidence type="ECO:0000313" key="4">
    <source>
        <dbReference type="EnsemblProtists" id="EKX32904"/>
    </source>
</evidence>
<feature type="compositionally biased region" description="Acidic residues" evidence="1">
    <location>
        <begin position="48"/>
        <end position="64"/>
    </location>
</feature>
<feature type="region of interest" description="Disordered" evidence="1">
    <location>
        <begin position="26"/>
        <end position="70"/>
    </location>
</feature>
<proteinExistence type="predicted"/>
<dbReference type="AlphaFoldDB" id="L1IAH8"/>
<sequence>MLFCKHARVFLSVLFLVLFPGEKRKRDEVDDDDDDEHSDASVSQSESEGCDSSDDFDDPDDIESDEKWFSGERKRVDSKVLPDSDEEPEWKSKDKAAEKAEKWAVCHMDMNFSRKLMIKGYKIKFDDHDACYSSVEKDLRSLVADIPKETKERIEGSMTPRMKETWSFLPLVCLSYFWDWQKESVKSHVPVDNLCMKSLFRAIFFNSECGFGKFLIHFNFLPYLLSFHQRCMVNSGLSDSVVFDDMVRFSYRLADDGYEFLQGSRYLCSFLYVERCFNYIFNYKKPSISYDSCVNSSEVDKEVSSMLYLPTVKDLMNRVRRSVVAARFDQYCGLILLLLSMPGMFEVFREDSNQLTSFKRFLKTYLIEGRNVGEDEAVKRVDEIVDDILNRRYSDHDFISVAQGLVEHLFIRPFTRGVLFKLSSARQSRLEGFLMQSGP</sequence>